<reference evidence="1 2" key="1">
    <citation type="submission" date="2016-12" db="EMBL/GenBank/DDBJ databases">
        <title>The genome of dimorphic prosthecate Glycocaulis alkaliphilus 6b-8t, isolated from crude oil dictates its adaptability in petroleum environments.</title>
        <authorList>
            <person name="Wu X.-L."/>
            <person name="Geng S."/>
        </authorList>
    </citation>
    <scope>NUCLEOTIDE SEQUENCE [LARGE SCALE GENOMIC DNA]</scope>
    <source>
        <strain evidence="1 2">6B-8</strain>
    </source>
</reference>
<dbReference type="KEGG" id="gak:X907_0600"/>
<dbReference type="RefSeq" id="WP_127565562.1">
    <property type="nucleotide sequence ID" value="NZ_BMFB01000002.1"/>
</dbReference>
<accession>A0A3T0E7G6</accession>
<dbReference type="GO" id="GO:0006281">
    <property type="term" value="P:DNA repair"/>
    <property type="evidence" value="ECO:0007669"/>
    <property type="project" value="InterPro"/>
</dbReference>
<dbReference type="Gene3D" id="3.40.50.300">
    <property type="entry name" value="P-loop containing nucleotide triphosphate hydrolases"/>
    <property type="match status" value="2"/>
</dbReference>
<keyword evidence="2" id="KW-1185">Reference proteome</keyword>
<dbReference type="PANTHER" id="PTHR47642">
    <property type="entry name" value="ATP-DEPENDENT DNA HELICASE"/>
    <property type="match status" value="1"/>
</dbReference>
<sequence length="435" mass="47500">MMDTPAKSPASADLDGPVLDYLVNGGSHVFLTGRAGTGKTTLTRAVLERLGSSAAVLAPTGVAAMQAGGQTLHAFFRLPPRLVEPSDIRRLRNARAVKALKTLVIDEISMVRADMMWAIDASLRLNRESSEPFGGVRMIVVGDLSQLPPVVRDEEAGYLEMAYGGPFFFHPPAFRDAGFSMLELTKVHRQADPDFVQILNAVRTGELTREEGAVLNTRVTGRSGLEASATHVVLTPTNEAAFRINAQRLDALPGKPELIEGKTSGQFDQRIMPTDDPLILKRGARVMLLRNDPGGRWVNGSLGEVVGFAEAGVMVKIGDEVHRIEPVQWDRHAYSYDAAAKALKKETVGSFTQMPLRLAWAMTIHKAQGLTLDRVYLDLPGRLFAHGQAYVALSRARTLEGMELSRPLRPSDIIVDQRIFDVKSYCDPAPARLEG</sequence>
<proteinExistence type="predicted"/>
<dbReference type="GO" id="GO:0000723">
    <property type="term" value="P:telomere maintenance"/>
    <property type="evidence" value="ECO:0007669"/>
    <property type="project" value="InterPro"/>
</dbReference>
<name>A0A3T0E7G6_9PROT</name>
<dbReference type="InterPro" id="IPR027417">
    <property type="entry name" value="P-loop_NTPase"/>
</dbReference>
<dbReference type="InterPro" id="IPR051055">
    <property type="entry name" value="PIF1_helicase"/>
</dbReference>
<evidence type="ECO:0000313" key="1">
    <source>
        <dbReference type="EMBL" id="AZU03146.1"/>
    </source>
</evidence>
<dbReference type="Pfam" id="PF05970">
    <property type="entry name" value="PIF1"/>
    <property type="match status" value="1"/>
</dbReference>
<dbReference type="SMART" id="SM00382">
    <property type="entry name" value="AAA"/>
    <property type="match status" value="1"/>
</dbReference>
<gene>
    <name evidence="1" type="ORF">X907_0600</name>
</gene>
<dbReference type="Proteomes" id="UP000286954">
    <property type="component" value="Chromosome"/>
</dbReference>
<dbReference type="PANTHER" id="PTHR47642:SF5">
    <property type="entry name" value="ATP-DEPENDENT DNA HELICASE"/>
    <property type="match status" value="1"/>
</dbReference>
<dbReference type="AlphaFoldDB" id="A0A3T0E7G6"/>
<dbReference type="CDD" id="cd18809">
    <property type="entry name" value="SF1_C_RecD"/>
    <property type="match status" value="1"/>
</dbReference>
<evidence type="ECO:0000313" key="2">
    <source>
        <dbReference type="Proteomes" id="UP000286954"/>
    </source>
</evidence>
<protein>
    <submittedName>
        <fullName evidence="1">AAA ATPase</fullName>
    </submittedName>
</protein>
<organism evidence="1 2">
    <name type="scientific">Glycocaulis alkaliphilus</name>
    <dbReference type="NCBI Taxonomy" id="1434191"/>
    <lineage>
        <taxon>Bacteria</taxon>
        <taxon>Pseudomonadati</taxon>
        <taxon>Pseudomonadota</taxon>
        <taxon>Alphaproteobacteria</taxon>
        <taxon>Maricaulales</taxon>
        <taxon>Maricaulaceae</taxon>
        <taxon>Glycocaulis</taxon>
    </lineage>
</organism>
<dbReference type="InterPro" id="IPR010285">
    <property type="entry name" value="DNA_helicase_pif1-like_DEAD"/>
</dbReference>
<dbReference type="InterPro" id="IPR003593">
    <property type="entry name" value="AAA+_ATPase"/>
</dbReference>
<dbReference type="SUPFAM" id="SSF52540">
    <property type="entry name" value="P-loop containing nucleoside triphosphate hydrolases"/>
    <property type="match status" value="2"/>
</dbReference>
<dbReference type="EMBL" id="CP018911">
    <property type="protein sequence ID" value="AZU03146.1"/>
    <property type="molecule type" value="Genomic_DNA"/>
</dbReference>
<dbReference type="OrthoDB" id="1826980at2"/>
<dbReference type="GO" id="GO:0003678">
    <property type="term" value="F:DNA helicase activity"/>
    <property type="evidence" value="ECO:0007669"/>
    <property type="project" value="InterPro"/>
</dbReference>